<dbReference type="EMBL" id="PGTY01000002">
    <property type="protein sequence ID" value="PJI86373.1"/>
    <property type="molecule type" value="Genomic_DNA"/>
</dbReference>
<dbReference type="Proteomes" id="UP000228531">
    <property type="component" value="Unassembled WGS sequence"/>
</dbReference>
<accession>A0A2M8W617</accession>
<proteinExistence type="predicted"/>
<organism evidence="1 2">
    <name type="scientific">Yoonia maricola</name>
    <dbReference type="NCBI Taxonomy" id="420999"/>
    <lineage>
        <taxon>Bacteria</taxon>
        <taxon>Pseudomonadati</taxon>
        <taxon>Pseudomonadota</taxon>
        <taxon>Alphaproteobacteria</taxon>
        <taxon>Rhodobacterales</taxon>
        <taxon>Paracoccaceae</taxon>
        <taxon>Yoonia</taxon>
    </lineage>
</organism>
<keyword evidence="2" id="KW-1185">Reference proteome</keyword>
<evidence type="ECO:0000313" key="2">
    <source>
        <dbReference type="Proteomes" id="UP000228531"/>
    </source>
</evidence>
<name>A0A2M8W617_9RHOB</name>
<protein>
    <submittedName>
        <fullName evidence="1">Uncharacterized protein</fullName>
    </submittedName>
</protein>
<reference evidence="1 2" key="1">
    <citation type="submission" date="2017-11" db="EMBL/GenBank/DDBJ databases">
        <title>Genomic Encyclopedia of Archaeal and Bacterial Type Strains, Phase II (KMG-II): From Individual Species to Whole Genera.</title>
        <authorList>
            <person name="Goeker M."/>
        </authorList>
    </citation>
    <scope>NUCLEOTIDE SEQUENCE [LARGE SCALE GENOMIC DNA]</scope>
    <source>
        <strain evidence="1 2">DSM 29128</strain>
    </source>
</reference>
<comment type="caution">
    <text evidence="1">The sequence shown here is derived from an EMBL/GenBank/DDBJ whole genome shotgun (WGS) entry which is preliminary data.</text>
</comment>
<sequence length="192" mass="20959">MGQTTLKQSAPGSACAIHSKRTRSSVMRSSAAKSDRMTPVLYLAQATLLFFCKNSQDQRRKARAVAFDEHRQRLQKVITHIKHKILAALAALVPTISAVFAEPVPTHSLTCSTIPRVALHIARVQGAAAYPGGGLQGHTEFTRETHTGVSWVMKANGPGSKRPARFMHLQPDQQILSCMKSSNDTVTMNAWS</sequence>
<evidence type="ECO:0000313" key="1">
    <source>
        <dbReference type="EMBL" id="PJI86373.1"/>
    </source>
</evidence>
<gene>
    <name evidence="1" type="ORF">BC777_2742</name>
</gene>
<dbReference type="AlphaFoldDB" id="A0A2M8W617"/>